<keyword evidence="2" id="KW-1185">Reference proteome</keyword>
<proteinExistence type="predicted"/>
<dbReference type="EMBL" id="MU253855">
    <property type="protein sequence ID" value="KAG9245281.1"/>
    <property type="molecule type" value="Genomic_DNA"/>
</dbReference>
<organism evidence="1 2">
    <name type="scientific">Calycina marina</name>
    <dbReference type="NCBI Taxonomy" id="1763456"/>
    <lineage>
        <taxon>Eukaryota</taxon>
        <taxon>Fungi</taxon>
        <taxon>Dikarya</taxon>
        <taxon>Ascomycota</taxon>
        <taxon>Pezizomycotina</taxon>
        <taxon>Leotiomycetes</taxon>
        <taxon>Helotiales</taxon>
        <taxon>Pezizellaceae</taxon>
        <taxon>Calycina</taxon>
    </lineage>
</organism>
<dbReference type="Gene3D" id="3.40.50.1820">
    <property type="entry name" value="alpha/beta hydrolase"/>
    <property type="match status" value="1"/>
</dbReference>
<accession>A0A9P8CHA8</accession>
<evidence type="ECO:0000313" key="1">
    <source>
        <dbReference type="EMBL" id="KAG9245281.1"/>
    </source>
</evidence>
<comment type="caution">
    <text evidence="1">The sequence shown here is derived from an EMBL/GenBank/DDBJ whole genome shotgun (WGS) entry which is preliminary data.</text>
</comment>
<name>A0A9P8CHA8_9HELO</name>
<gene>
    <name evidence="1" type="ORF">BJ878DRAFT_541434</name>
</gene>
<dbReference type="AlphaFoldDB" id="A0A9P8CHA8"/>
<dbReference type="InterPro" id="IPR029058">
    <property type="entry name" value="AB_hydrolase_fold"/>
</dbReference>
<sequence>MNPQSSPYVSVITKHIGAGILGDIYGLEDISKTCTSITCLWLLHGRSFSKEQMKPFATRCLKSWTQRAPADSEIGLIAVAIDQRNHGTRLVYEPANGSWRDGNETHAHVFHGTATDTSLLIDHLGSYIFRFSDAPVITQHFSLGFSLGGHASWQLFFNEPRVTASVVIVGCPDYACIMSDRARLSKRETSVASTGTNFFGSEDFPQALVASVQKYDPKGMLFGASDVECHPSASERKRLRGQLDAKIKNKRLLLCSGAVDRLVPYHCAEPFIGFLKTATTGWYEDGSVYVEDNVYEGVGHEYTEAMIVDITRFISDSIAGSVDSTKAASKI</sequence>
<dbReference type="PANTHER" id="PTHR47381">
    <property type="entry name" value="ALPHA/BETA-HYDROLASES SUPERFAMILY PROTEIN"/>
    <property type="match status" value="1"/>
</dbReference>
<evidence type="ECO:0000313" key="2">
    <source>
        <dbReference type="Proteomes" id="UP000887226"/>
    </source>
</evidence>
<dbReference type="SUPFAM" id="SSF53474">
    <property type="entry name" value="alpha/beta-Hydrolases"/>
    <property type="match status" value="1"/>
</dbReference>
<reference evidence="1" key="1">
    <citation type="journal article" date="2021" name="IMA Fungus">
        <title>Genomic characterization of three marine fungi, including Emericellopsis atlantica sp. nov. with signatures of a generalist lifestyle and marine biomass degradation.</title>
        <authorList>
            <person name="Hagestad O.C."/>
            <person name="Hou L."/>
            <person name="Andersen J.H."/>
            <person name="Hansen E.H."/>
            <person name="Altermark B."/>
            <person name="Li C."/>
            <person name="Kuhnert E."/>
            <person name="Cox R.J."/>
            <person name="Crous P.W."/>
            <person name="Spatafora J.W."/>
            <person name="Lail K."/>
            <person name="Amirebrahimi M."/>
            <person name="Lipzen A."/>
            <person name="Pangilinan J."/>
            <person name="Andreopoulos W."/>
            <person name="Hayes R.D."/>
            <person name="Ng V."/>
            <person name="Grigoriev I.V."/>
            <person name="Jackson S.A."/>
            <person name="Sutton T.D.S."/>
            <person name="Dobson A.D.W."/>
            <person name="Rama T."/>
        </authorList>
    </citation>
    <scope>NUCLEOTIDE SEQUENCE</scope>
    <source>
        <strain evidence="1">TRa3180A</strain>
    </source>
</reference>
<dbReference type="Proteomes" id="UP000887226">
    <property type="component" value="Unassembled WGS sequence"/>
</dbReference>
<protein>
    <submittedName>
        <fullName evidence="1">Uncharacterized protein</fullName>
    </submittedName>
</protein>
<dbReference type="OrthoDB" id="2152248at2759"/>
<dbReference type="PANTHER" id="PTHR47381:SF3">
    <property type="entry name" value="ALPHA_BETA-HYDROLASES SUPERFAMILY PROTEIN"/>
    <property type="match status" value="1"/>
</dbReference>